<dbReference type="EMBL" id="WLZY01000002">
    <property type="protein sequence ID" value="NDL57017.1"/>
    <property type="molecule type" value="Genomic_DNA"/>
</dbReference>
<protein>
    <recommendedName>
        <fullName evidence="1">EC042-2821-like Restriction Endonuclease-like domain-containing protein</fullName>
    </recommendedName>
</protein>
<evidence type="ECO:0000259" key="1">
    <source>
        <dbReference type="Pfam" id="PF18740"/>
    </source>
</evidence>
<gene>
    <name evidence="2" type="ORF">F7O44_08030</name>
</gene>
<reference evidence="2 3" key="1">
    <citation type="submission" date="2019-11" db="EMBL/GenBank/DDBJ databases">
        <authorList>
            <person name="Li X.-J."/>
            <person name="Feng X.-M."/>
        </authorList>
    </citation>
    <scope>NUCLEOTIDE SEQUENCE [LARGE SCALE GENOMIC DNA]</scope>
    <source>
        <strain evidence="2 3">XMNu-373</strain>
    </source>
</reference>
<feature type="domain" description="EC042-2821-like Restriction Endonuclease-like" evidence="1">
    <location>
        <begin position="5"/>
        <end position="60"/>
    </location>
</feature>
<accession>A0A7K3M1V0</accession>
<dbReference type="Proteomes" id="UP000460435">
    <property type="component" value="Unassembled WGS sequence"/>
</dbReference>
<proteinExistence type="predicted"/>
<sequence>MLERVNKKRSGRRLNSYDHQAICGKDNLRDDKRYAWKHSNSASHVWSGETVAYLVSLSDEQYDKARAAYSEHQKAERVKRKEHERK</sequence>
<dbReference type="AlphaFoldDB" id="A0A7K3M1V0"/>
<name>A0A7K3M1V0_9ACTN</name>
<dbReference type="InterPro" id="IPR049530">
    <property type="entry name" value="EC042_2821"/>
</dbReference>
<organism evidence="2 3">
    <name type="scientific">Phytoactinopolyspora mesophila</name>
    <dbReference type="NCBI Taxonomy" id="2650750"/>
    <lineage>
        <taxon>Bacteria</taxon>
        <taxon>Bacillati</taxon>
        <taxon>Actinomycetota</taxon>
        <taxon>Actinomycetes</taxon>
        <taxon>Jiangellales</taxon>
        <taxon>Jiangellaceae</taxon>
        <taxon>Phytoactinopolyspora</taxon>
    </lineage>
</organism>
<dbReference type="Pfam" id="PF18740">
    <property type="entry name" value="EC042_2821"/>
    <property type="match status" value="1"/>
</dbReference>
<comment type="caution">
    <text evidence="2">The sequence shown here is derived from an EMBL/GenBank/DDBJ whole genome shotgun (WGS) entry which is preliminary data.</text>
</comment>
<evidence type="ECO:0000313" key="2">
    <source>
        <dbReference type="EMBL" id="NDL57017.1"/>
    </source>
</evidence>
<dbReference type="RefSeq" id="WP_162449706.1">
    <property type="nucleotide sequence ID" value="NZ_WLZY01000002.1"/>
</dbReference>
<keyword evidence="3" id="KW-1185">Reference proteome</keyword>
<evidence type="ECO:0000313" key="3">
    <source>
        <dbReference type="Proteomes" id="UP000460435"/>
    </source>
</evidence>